<dbReference type="RefSeq" id="WP_190860922.1">
    <property type="nucleotide sequence ID" value="NZ_JACXIY010000013.1"/>
</dbReference>
<evidence type="ECO:0000313" key="2">
    <source>
        <dbReference type="EMBL" id="MBD2869105.1"/>
    </source>
</evidence>
<evidence type="ECO:0000259" key="1">
    <source>
        <dbReference type="Pfam" id="PF12697"/>
    </source>
</evidence>
<dbReference type="InterPro" id="IPR050471">
    <property type="entry name" value="AB_hydrolase"/>
</dbReference>
<keyword evidence="3" id="KW-1185">Reference proteome</keyword>
<dbReference type="Gene3D" id="3.40.50.1820">
    <property type="entry name" value="alpha/beta hydrolase"/>
    <property type="match status" value="1"/>
</dbReference>
<dbReference type="Proteomes" id="UP000632125">
    <property type="component" value="Unassembled WGS sequence"/>
</dbReference>
<name>A0A927H5M7_9BACL</name>
<proteinExistence type="predicted"/>
<dbReference type="PANTHER" id="PTHR43433">
    <property type="entry name" value="HYDROLASE, ALPHA/BETA FOLD FAMILY PROTEIN"/>
    <property type="match status" value="1"/>
</dbReference>
<keyword evidence="2" id="KW-0378">Hydrolase</keyword>
<organism evidence="2 3">
    <name type="scientific">Paenibacillus arenilitoris</name>
    <dbReference type="NCBI Taxonomy" id="2772299"/>
    <lineage>
        <taxon>Bacteria</taxon>
        <taxon>Bacillati</taxon>
        <taxon>Bacillota</taxon>
        <taxon>Bacilli</taxon>
        <taxon>Bacillales</taxon>
        <taxon>Paenibacillaceae</taxon>
        <taxon>Paenibacillus</taxon>
    </lineage>
</organism>
<dbReference type="Pfam" id="PF12697">
    <property type="entry name" value="Abhydrolase_6"/>
    <property type="match status" value="1"/>
</dbReference>
<gene>
    <name evidence="2" type="ORF">IDH41_10980</name>
</gene>
<dbReference type="InterPro" id="IPR000073">
    <property type="entry name" value="AB_hydrolase_1"/>
</dbReference>
<dbReference type="GO" id="GO:0016787">
    <property type="term" value="F:hydrolase activity"/>
    <property type="evidence" value="ECO:0007669"/>
    <property type="project" value="UniProtKB-KW"/>
</dbReference>
<dbReference type="InterPro" id="IPR029058">
    <property type="entry name" value="AB_hydrolase_fold"/>
</dbReference>
<evidence type="ECO:0000313" key="3">
    <source>
        <dbReference type="Proteomes" id="UP000632125"/>
    </source>
</evidence>
<reference evidence="2" key="1">
    <citation type="submission" date="2020-09" db="EMBL/GenBank/DDBJ databases">
        <title>A novel bacterium of genus Paenibacillus, isolated from South China Sea.</title>
        <authorList>
            <person name="Huang H."/>
            <person name="Mo K."/>
            <person name="Hu Y."/>
        </authorList>
    </citation>
    <scope>NUCLEOTIDE SEQUENCE</scope>
    <source>
        <strain evidence="2">IB182493</strain>
    </source>
</reference>
<dbReference type="PANTHER" id="PTHR43433:SF5">
    <property type="entry name" value="AB HYDROLASE-1 DOMAIN-CONTAINING PROTEIN"/>
    <property type="match status" value="1"/>
</dbReference>
<feature type="domain" description="AB hydrolase-1" evidence="1">
    <location>
        <begin position="46"/>
        <end position="258"/>
    </location>
</feature>
<dbReference type="EMBL" id="JACXIY010000013">
    <property type="protein sequence ID" value="MBD2869105.1"/>
    <property type="molecule type" value="Genomic_DNA"/>
</dbReference>
<sequence>METYDDDLYKFEAEGAAPLPDKMDQGWLERDGARIWYATYGSGPAVILLHGGLGHSGNWGYQVPSLVRSGYRAVLVDSRGHGRSTRDERPFKYERMACDVLAVMDALRLEKAGLVGWSDGAVIAMILAMQAPSRVAGVFYFGCNMDPSGAKEMKEITPILDRCLRRHAKDYAQLSATPDQFEAFSDAVSLMMQTEPNYSASDLARIGVPVAIVHSEHDEFIKREHAEYLARSIPNAEFVNLYGVSHFAPLQRPELFNDPMLAFLRKVLA</sequence>
<protein>
    <submittedName>
        <fullName evidence="2">Alpha/beta hydrolase</fullName>
    </submittedName>
</protein>
<dbReference type="SUPFAM" id="SSF53474">
    <property type="entry name" value="alpha/beta-Hydrolases"/>
    <property type="match status" value="1"/>
</dbReference>
<dbReference type="AlphaFoldDB" id="A0A927H5M7"/>
<comment type="caution">
    <text evidence="2">The sequence shown here is derived from an EMBL/GenBank/DDBJ whole genome shotgun (WGS) entry which is preliminary data.</text>
</comment>
<accession>A0A927H5M7</accession>